<proteinExistence type="evidence at transcript level"/>
<evidence type="ECO:0000313" key="1">
    <source>
        <dbReference type="EMBL" id="ACZ34291.1"/>
    </source>
</evidence>
<reference evidence="1" key="1">
    <citation type="submission" date="2009-10" db="EMBL/GenBank/DDBJ databases">
        <title>Expression pattern analysis of genes related to sexual maturation in Haliotis rufescens.</title>
        <authorList>
            <person name="Gutierrez A.P."/>
            <person name="Aguilera-Munoz F."/>
            <person name="Forttes D."/>
            <person name="Salinas-Clarot K."/>
            <person name="Gallardo-Escarate C."/>
        </authorList>
    </citation>
    <scope>NUCLEOTIDE SEQUENCE</scope>
</reference>
<protein>
    <submittedName>
        <fullName evidence="1">Small androgen receptor-interacting protein</fullName>
    </submittedName>
</protein>
<name>D1M8P9_HALRU</name>
<accession>D1M8P9</accession>
<sequence>TPLSQNPVQSRDDILRSRVVEADYKRVSASVKPRQTTIMPCRYRRLAGRRVNSSEARCGREIAGRRPVFRSGCCA</sequence>
<dbReference type="EMBL" id="GU122163">
    <property type="protein sequence ID" value="ACZ34291.1"/>
    <property type="molecule type" value="mRNA"/>
</dbReference>
<feature type="non-terminal residue" evidence="1">
    <location>
        <position position="75"/>
    </location>
</feature>
<gene>
    <name evidence="1" type="primary">SARIP</name>
</gene>
<dbReference type="AlphaFoldDB" id="D1M8P9"/>
<feature type="non-terminal residue" evidence="1">
    <location>
        <position position="1"/>
    </location>
</feature>
<organism evidence="1">
    <name type="scientific">Haliotis rufescens</name>
    <name type="common">California red abalone</name>
    <dbReference type="NCBI Taxonomy" id="6454"/>
    <lineage>
        <taxon>Eukaryota</taxon>
        <taxon>Metazoa</taxon>
        <taxon>Spiralia</taxon>
        <taxon>Lophotrochozoa</taxon>
        <taxon>Mollusca</taxon>
        <taxon>Gastropoda</taxon>
        <taxon>Vetigastropoda</taxon>
        <taxon>Lepetellida</taxon>
        <taxon>Haliotoidea</taxon>
        <taxon>Haliotidae</taxon>
        <taxon>Haliotis</taxon>
    </lineage>
</organism>